<feature type="region of interest" description="Disordered" evidence="1">
    <location>
        <begin position="1"/>
        <end position="23"/>
    </location>
</feature>
<sequence>MCAKRSTQKTVEDNDSDNFLSDPDSDFSIVDGKALLFCRWCIAIKAENSFAKGTDSFRKYSLDRHIKIKEHELAVLKNLMIIGH</sequence>
<evidence type="ECO:0000313" key="4">
    <source>
        <dbReference type="Proteomes" id="UP000789901"/>
    </source>
</evidence>
<dbReference type="Pfam" id="PF25431">
    <property type="entry name" value="zf-C17orf113"/>
    <property type="match status" value="1"/>
</dbReference>
<evidence type="ECO:0000259" key="2">
    <source>
        <dbReference type="Pfam" id="PF25431"/>
    </source>
</evidence>
<evidence type="ECO:0000256" key="1">
    <source>
        <dbReference type="SAM" id="MobiDB-lite"/>
    </source>
</evidence>
<protein>
    <submittedName>
        <fullName evidence="3">6503_t:CDS:1</fullName>
    </submittedName>
</protein>
<gene>
    <name evidence="3" type="ORF">GMARGA_LOCUS24514</name>
</gene>
<proteinExistence type="predicted"/>
<evidence type="ECO:0000313" key="3">
    <source>
        <dbReference type="EMBL" id="CAG8807538.1"/>
    </source>
</evidence>
<name>A0ABN7W0J1_GIGMA</name>
<reference evidence="3 4" key="1">
    <citation type="submission" date="2021-06" db="EMBL/GenBank/DDBJ databases">
        <authorList>
            <person name="Kallberg Y."/>
            <person name="Tangrot J."/>
            <person name="Rosling A."/>
        </authorList>
    </citation>
    <scope>NUCLEOTIDE SEQUENCE [LARGE SCALE GENOMIC DNA]</scope>
    <source>
        <strain evidence="3 4">120-4 pot B 10/14</strain>
    </source>
</reference>
<dbReference type="EMBL" id="CAJVQB010025940">
    <property type="protein sequence ID" value="CAG8807538.1"/>
    <property type="molecule type" value="Genomic_DNA"/>
</dbReference>
<accession>A0ABN7W0J1</accession>
<organism evidence="3 4">
    <name type="scientific">Gigaspora margarita</name>
    <dbReference type="NCBI Taxonomy" id="4874"/>
    <lineage>
        <taxon>Eukaryota</taxon>
        <taxon>Fungi</taxon>
        <taxon>Fungi incertae sedis</taxon>
        <taxon>Mucoromycota</taxon>
        <taxon>Glomeromycotina</taxon>
        <taxon>Glomeromycetes</taxon>
        <taxon>Diversisporales</taxon>
        <taxon>Gigasporaceae</taxon>
        <taxon>Gigaspora</taxon>
    </lineage>
</organism>
<dbReference type="InterPro" id="IPR057456">
    <property type="entry name" value="Znf_C17orf113"/>
</dbReference>
<comment type="caution">
    <text evidence="3">The sequence shown here is derived from an EMBL/GenBank/DDBJ whole genome shotgun (WGS) entry which is preliminary data.</text>
</comment>
<feature type="non-terminal residue" evidence="3">
    <location>
        <position position="84"/>
    </location>
</feature>
<feature type="domain" description="C17orf113 probable zinc finger" evidence="2">
    <location>
        <begin position="29"/>
        <end position="78"/>
    </location>
</feature>
<keyword evidence="4" id="KW-1185">Reference proteome</keyword>
<dbReference type="Proteomes" id="UP000789901">
    <property type="component" value="Unassembled WGS sequence"/>
</dbReference>